<name>A0A6A7K713_9FIRM</name>
<sequence>MLNTNFILSQFSERYIYYRDVTPRKVIETIAEVFDISTPEFIKIKYNHSVTSLKLYPYF</sequence>
<evidence type="ECO:0000313" key="1">
    <source>
        <dbReference type="EMBL" id="MPW25258.1"/>
    </source>
</evidence>
<accession>A0A6A7K713</accession>
<dbReference type="RefSeq" id="WP_152802570.1">
    <property type="nucleotide sequence ID" value="NZ_WHNX01000006.1"/>
</dbReference>
<dbReference type="AlphaFoldDB" id="A0A6A7K713"/>
<comment type="caution">
    <text evidence="1">The sequence shown here is derived from an EMBL/GenBank/DDBJ whole genome shotgun (WGS) entry which is preliminary data.</text>
</comment>
<evidence type="ECO:0000313" key="2">
    <source>
        <dbReference type="Proteomes" id="UP000440004"/>
    </source>
</evidence>
<keyword evidence="2" id="KW-1185">Reference proteome</keyword>
<proteinExistence type="predicted"/>
<reference evidence="1 2" key="1">
    <citation type="submission" date="2019-10" db="EMBL/GenBank/DDBJ databases">
        <title>Alkalibaculum tamaniensis sp.nov., a new alkaliphilic acetogen, isolated on methoxylated aromatics from a mud volcano.</title>
        <authorList>
            <person name="Khomyakova M.A."/>
            <person name="Merkel A.Y."/>
            <person name="Bonch-Osmolovskaya E.A."/>
            <person name="Slobodkin A.I."/>
        </authorList>
    </citation>
    <scope>NUCLEOTIDE SEQUENCE [LARGE SCALE GENOMIC DNA]</scope>
    <source>
        <strain evidence="1 2">M08DMB</strain>
    </source>
</reference>
<organism evidence="1 2">
    <name type="scientific">Alkalibaculum sporogenes</name>
    <dbReference type="NCBI Taxonomy" id="2655001"/>
    <lineage>
        <taxon>Bacteria</taxon>
        <taxon>Bacillati</taxon>
        <taxon>Bacillota</taxon>
        <taxon>Clostridia</taxon>
        <taxon>Eubacteriales</taxon>
        <taxon>Eubacteriaceae</taxon>
        <taxon>Alkalibaculum</taxon>
    </lineage>
</organism>
<dbReference type="Proteomes" id="UP000440004">
    <property type="component" value="Unassembled WGS sequence"/>
</dbReference>
<dbReference type="EMBL" id="WHNX01000006">
    <property type="protein sequence ID" value="MPW25258.1"/>
    <property type="molecule type" value="Genomic_DNA"/>
</dbReference>
<protein>
    <submittedName>
        <fullName evidence="1">Uncharacterized protein</fullName>
    </submittedName>
</protein>
<gene>
    <name evidence="1" type="ORF">GC105_05585</name>
</gene>